<keyword evidence="11" id="KW-0378">Hydrolase</keyword>
<dbReference type="Proteomes" id="UP000618051">
    <property type="component" value="Unassembled WGS sequence"/>
</dbReference>
<dbReference type="Pfam" id="PF01663">
    <property type="entry name" value="Phosphodiest"/>
    <property type="match status" value="2"/>
</dbReference>
<dbReference type="EC" id="3.6.1.9" evidence="19"/>
<keyword evidence="16 29" id="KW-0472">Membrane</keyword>
<evidence type="ECO:0000256" key="1">
    <source>
        <dbReference type="ARBA" id="ARBA00000983"/>
    </source>
</evidence>
<name>A0A835P7T4_9PASS</name>
<feature type="domain" description="SMB" evidence="30">
    <location>
        <begin position="927"/>
        <end position="967"/>
    </location>
</feature>
<keyword evidence="14" id="KW-0735">Signal-anchor</keyword>
<dbReference type="GO" id="GO:0005576">
    <property type="term" value="C:extracellular region"/>
    <property type="evidence" value="ECO:0007669"/>
    <property type="project" value="UniProtKB-SubCell"/>
</dbReference>
<dbReference type="InterPro" id="IPR001212">
    <property type="entry name" value="Somatomedin_B_dom"/>
</dbReference>
<dbReference type="GO" id="GO:0005886">
    <property type="term" value="C:plasma membrane"/>
    <property type="evidence" value="ECO:0007669"/>
    <property type="project" value="UniProtKB-SubCell"/>
</dbReference>
<dbReference type="Gene3D" id="4.10.410.20">
    <property type="match status" value="3"/>
</dbReference>
<evidence type="ECO:0000256" key="2">
    <source>
        <dbReference type="ARBA" id="ARBA00001947"/>
    </source>
</evidence>
<comment type="catalytic activity">
    <reaction evidence="20">
        <text>a ribonucleoside 5'-triphosphate + H2O = a ribonucleoside 5'-phosphate + diphosphate + H(+)</text>
        <dbReference type="Rhea" id="RHEA:23996"/>
        <dbReference type="ChEBI" id="CHEBI:15377"/>
        <dbReference type="ChEBI" id="CHEBI:15378"/>
        <dbReference type="ChEBI" id="CHEBI:33019"/>
        <dbReference type="ChEBI" id="CHEBI:58043"/>
        <dbReference type="ChEBI" id="CHEBI:61557"/>
        <dbReference type="EC" id="3.6.1.9"/>
    </reaction>
    <physiologicalReaction direction="left-to-right" evidence="20">
        <dbReference type="Rhea" id="RHEA:23997"/>
    </physiologicalReaction>
</comment>
<keyword evidence="6" id="KW-1003">Cell membrane</keyword>
<feature type="domain" description="SMB" evidence="30">
    <location>
        <begin position="64"/>
        <end position="107"/>
    </location>
</feature>
<evidence type="ECO:0000256" key="8">
    <source>
        <dbReference type="ARBA" id="ARBA00022692"/>
    </source>
</evidence>
<dbReference type="GO" id="GO:0047429">
    <property type="term" value="F:nucleoside triphosphate diphosphatase activity"/>
    <property type="evidence" value="ECO:0007669"/>
    <property type="project" value="UniProtKB-EC"/>
</dbReference>
<dbReference type="FunFam" id="4.10.410.20:FF:000001">
    <property type="entry name" value="Ectonucleotide pyrophosphatase/phosphodiesterase family member 2"/>
    <property type="match status" value="1"/>
</dbReference>
<reference evidence="32" key="3">
    <citation type="submission" date="2022-01" db="EMBL/GenBank/DDBJ databases">
        <authorList>
            <person name="Rubenstein D.R."/>
        </authorList>
    </citation>
    <scope>NUCLEOTIDE SEQUENCE</scope>
    <source>
        <strain evidence="32">SS15</strain>
        <tissue evidence="32">Liver</tissue>
    </source>
</reference>
<evidence type="ECO:0000256" key="19">
    <source>
        <dbReference type="ARBA" id="ARBA00038862"/>
    </source>
</evidence>
<reference evidence="32 33" key="2">
    <citation type="journal article" date="2021" name="J. Hered.">
        <title>Feather Gene Expression Elucidates the Developmental Basis of Plumage Iridescence in African Starlings.</title>
        <authorList>
            <person name="Rubenstein D.R."/>
            <person name="Corvelo A."/>
            <person name="MacManes M.D."/>
            <person name="Maia R."/>
            <person name="Narzisi G."/>
            <person name="Rousaki A."/>
            <person name="Vandenabeele P."/>
            <person name="Shawkey M.D."/>
            <person name="Solomon J."/>
        </authorList>
    </citation>
    <scope>NUCLEOTIDE SEQUENCE [LARGE SCALE GENOMIC DNA]</scope>
    <source>
        <strain evidence="32">SS15</strain>
    </source>
</reference>
<evidence type="ECO:0000256" key="10">
    <source>
        <dbReference type="ARBA" id="ARBA00022737"/>
    </source>
</evidence>
<dbReference type="Pfam" id="PF01223">
    <property type="entry name" value="Endonuclease_NS"/>
    <property type="match status" value="2"/>
</dbReference>
<feature type="transmembrane region" description="Helical" evidence="29">
    <location>
        <begin position="36"/>
        <end position="58"/>
    </location>
</feature>
<dbReference type="PROSITE" id="PS00524">
    <property type="entry name" value="SMB_1"/>
    <property type="match status" value="3"/>
</dbReference>
<evidence type="ECO:0000256" key="18">
    <source>
        <dbReference type="ARBA" id="ARBA00023180"/>
    </source>
</evidence>
<comment type="catalytic activity">
    <reaction evidence="21">
        <text>ATP + H2O = AMP + diphosphate + H(+)</text>
        <dbReference type="Rhea" id="RHEA:14245"/>
        <dbReference type="ChEBI" id="CHEBI:15377"/>
        <dbReference type="ChEBI" id="CHEBI:15378"/>
        <dbReference type="ChEBI" id="CHEBI:30616"/>
        <dbReference type="ChEBI" id="CHEBI:33019"/>
        <dbReference type="ChEBI" id="CHEBI:456215"/>
        <dbReference type="EC" id="3.6.1.9"/>
    </reaction>
    <physiologicalReaction direction="left-to-right" evidence="21">
        <dbReference type="Rhea" id="RHEA:14246"/>
    </physiologicalReaction>
</comment>
<dbReference type="Pfam" id="PF01033">
    <property type="entry name" value="Somatomedin_B"/>
    <property type="match status" value="3"/>
</dbReference>
<dbReference type="CDD" id="cd00091">
    <property type="entry name" value="NUC"/>
    <property type="match status" value="2"/>
</dbReference>
<comment type="caution">
    <text evidence="31">The sequence shown here is derived from an EMBL/GenBank/DDBJ whole genome shotgun (WGS) entry which is preliminary data.</text>
</comment>
<accession>A0A835P7T4</accession>
<dbReference type="SUPFAM" id="SSF90188">
    <property type="entry name" value="Somatomedin B domain"/>
    <property type="match status" value="3"/>
</dbReference>
<evidence type="ECO:0000256" key="23">
    <source>
        <dbReference type="ARBA" id="ARBA00045000"/>
    </source>
</evidence>
<evidence type="ECO:0000256" key="24">
    <source>
        <dbReference type="ARBA" id="ARBA00045010"/>
    </source>
</evidence>
<evidence type="ECO:0000256" key="21">
    <source>
        <dbReference type="ARBA" id="ARBA00044894"/>
    </source>
</evidence>
<evidence type="ECO:0000256" key="28">
    <source>
        <dbReference type="ARBA" id="ARBA00049048"/>
    </source>
</evidence>
<dbReference type="CDD" id="cd16018">
    <property type="entry name" value="Enpp"/>
    <property type="match status" value="2"/>
</dbReference>
<evidence type="ECO:0000256" key="26">
    <source>
        <dbReference type="ARBA" id="ARBA00047299"/>
    </source>
</evidence>
<keyword evidence="33" id="KW-1185">Reference proteome</keyword>
<evidence type="ECO:0000256" key="27">
    <source>
        <dbReference type="ARBA" id="ARBA00048215"/>
    </source>
</evidence>
<dbReference type="Gene3D" id="3.40.720.10">
    <property type="entry name" value="Alkaline Phosphatase, subunit A"/>
    <property type="match status" value="2"/>
</dbReference>
<protein>
    <recommendedName>
        <fullName evidence="25">Alkaline phosphodiesterase I</fullName>
        <ecNumber evidence="5">3.1.4.1</ecNumber>
        <ecNumber evidence="19">3.6.1.9</ecNumber>
    </recommendedName>
    <alternativeName>
        <fullName evidence="23">Nucleotide diphosphatase</fullName>
    </alternativeName>
    <alternativeName>
        <fullName evidence="24">Nucleotide pyrophosphatase</fullName>
    </alternativeName>
</protein>
<evidence type="ECO:0000313" key="32">
    <source>
        <dbReference type="EMBL" id="KAI1240950.1"/>
    </source>
</evidence>
<dbReference type="InterPro" id="IPR044929">
    <property type="entry name" value="DNA/RNA_non-sp_Endonuclease_sf"/>
</dbReference>
<dbReference type="GO" id="GO:0004528">
    <property type="term" value="F:phosphodiesterase I activity"/>
    <property type="evidence" value="ECO:0007669"/>
    <property type="project" value="UniProtKB-EC"/>
</dbReference>
<dbReference type="SUPFAM" id="SSF54060">
    <property type="entry name" value="His-Me finger endonucleases"/>
    <property type="match status" value="2"/>
</dbReference>
<keyword evidence="12" id="KW-0862">Zinc</keyword>
<evidence type="ECO:0000256" key="9">
    <source>
        <dbReference type="ARBA" id="ARBA00022723"/>
    </source>
</evidence>
<dbReference type="GO" id="GO:0003676">
    <property type="term" value="F:nucleic acid binding"/>
    <property type="evidence" value="ECO:0007669"/>
    <property type="project" value="InterPro"/>
</dbReference>
<keyword evidence="7" id="KW-0964">Secreted</keyword>
<evidence type="ECO:0000256" key="14">
    <source>
        <dbReference type="ARBA" id="ARBA00022968"/>
    </source>
</evidence>
<evidence type="ECO:0000256" key="29">
    <source>
        <dbReference type="SAM" id="Phobius"/>
    </source>
</evidence>
<evidence type="ECO:0000256" key="15">
    <source>
        <dbReference type="ARBA" id="ARBA00022989"/>
    </source>
</evidence>
<evidence type="ECO:0000256" key="4">
    <source>
        <dbReference type="ARBA" id="ARBA00004613"/>
    </source>
</evidence>
<evidence type="ECO:0000256" key="25">
    <source>
        <dbReference type="ARBA" id="ARBA00045013"/>
    </source>
</evidence>
<comment type="catalytic activity">
    <reaction evidence="26">
        <text>UTP + H2O = UMP + diphosphate + H(+)</text>
        <dbReference type="Rhea" id="RHEA:29395"/>
        <dbReference type="ChEBI" id="CHEBI:15377"/>
        <dbReference type="ChEBI" id="CHEBI:15378"/>
        <dbReference type="ChEBI" id="CHEBI:33019"/>
        <dbReference type="ChEBI" id="CHEBI:46398"/>
        <dbReference type="ChEBI" id="CHEBI:57865"/>
        <dbReference type="EC" id="3.6.1.9"/>
    </reaction>
    <physiologicalReaction direction="left-to-right" evidence="26">
        <dbReference type="Rhea" id="RHEA:29396"/>
    </physiologicalReaction>
</comment>
<evidence type="ECO:0000256" key="13">
    <source>
        <dbReference type="ARBA" id="ARBA00022837"/>
    </source>
</evidence>
<proteinExistence type="predicted"/>
<dbReference type="InterPro" id="IPR001604">
    <property type="entry name" value="Endo_G_ENPP1-like_dom"/>
</dbReference>
<comment type="catalytic activity">
    <reaction evidence="1">
        <text>Hydrolytically removes 5'-nucleotides successively from the 3'-hydroxy termini of 3'-hydroxy-terminated oligonucleotides.</text>
        <dbReference type="EC" id="3.1.4.1"/>
    </reaction>
</comment>
<organism evidence="31">
    <name type="scientific">Lamprotornis superbus</name>
    <dbReference type="NCBI Taxonomy" id="245042"/>
    <lineage>
        <taxon>Eukaryota</taxon>
        <taxon>Metazoa</taxon>
        <taxon>Chordata</taxon>
        <taxon>Craniata</taxon>
        <taxon>Vertebrata</taxon>
        <taxon>Euteleostomi</taxon>
        <taxon>Archelosauria</taxon>
        <taxon>Archosauria</taxon>
        <taxon>Dinosauria</taxon>
        <taxon>Saurischia</taxon>
        <taxon>Theropoda</taxon>
        <taxon>Coelurosauria</taxon>
        <taxon>Aves</taxon>
        <taxon>Neognathae</taxon>
        <taxon>Neoaves</taxon>
        <taxon>Telluraves</taxon>
        <taxon>Australaves</taxon>
        <taxon>Passeriformes</taxon>
        <taxon>Sturnidae</taxon>
        <taxon>Lamprotornis</taxon>
    </lineage>
</organism>
<dbReference type="FunFam" id="3.40.720.10:FF:000010">
    <property type="entry name" value="Ectonucleotide pyrophosphatase/phosphodiesterase family member 1"/>
    <property type="match status" value="1"/>
</dbReference>
<reference evidence="31" key="1">
    <citation type="submission" date="2020-10" db="EMBL/GenBank/DDBJ databases">
        <title>Feather gene expression reveals the developmental basis of iridescence in African starlings.</title>
        <authorList>
            <person name="Rubenstein D.R."/>
        </authorList>
    </citation>
    <scope>NUCLEOTIDE SEQUENCE</scope>
    <source>
        <strain evidence="31">SS15</strain>
        <tissue evidence="31">Liver</tissue>
    </source>
</reference>
<evidence type="ECO:0000256" key="17">
    <source>
        <dbReference type="ARBA" id="ARBA00023157"/>
    </source>
</evidence>
<comment type="catalytic activity">
    <reaction evidence="27">
        <text>GTP + H2O = GMP + diphosphate + H(+)</text>
        <dbReference type="Rhea" id="RHEA:29391"/>
        <dbReference type="ChEBI" id="CHEBI:15377"/>
        <dbReference type="ChEBI" id="CHEBI:15378"/>
        <dbReference type="ChEBI" id="CHEBI:33019"/>
        <dbReference type="ChEBI" id="CHEBI:37565"/>
        <dbReference type="ChEBI" id="CHEBI:58115"/>
        <dbReference type="EC" id="3.6.1.9"/>
    </reaction>
    <physiologicalReaction direction="left-to-right" evidence="27">
        <dbReference type="Rhea" id="RHEA:29392"/>
    </physiologicalReaction>
</comment>
<dbReference type="OrthoDB" id="415411at2759"/>
<dbReference type="EMBL" id="JADDUC020000003">
    <property type="protein sequence ID" value="KAI1240950.1"/>
    <property type="molecule type" value="Genomic_DNA"/>
</dbReference>
<sequence>MELEDDITRDHRGYSEEMSLKSEEYMKKKAVFKYKVICAVLLCALVVVSLGLGLGLGLNRGNQEQVSCRHKCNEPHGKGVPGCQCDSSCKERQDCCWDYEDTCVEPTRSWKCTNFRCGETRIPGSYCSCSDDCLQKKDCCVNYYSICKGETSWVEEPCVSIETPQCPAGFTLPPLILFSMDGFRAEYLETWSSLLPNIEKLKTCGTHSKYMRAVYPTKTFPNHYTIVTGLYPESHGIIDNNMYDIGLDAHFSLSGEEKFKPAWWKGQPVWLTAMYQNLTAGTFFWPGSDVPIGGTYPTLYTIYNGSIPYEERISGILKWLDNAQPKRPDIYTLYIEEPDSSGHAFGPVSAGVIKALQAADQALGMLMDGLKQRNLHKCVNLIVLADHGMERTYCKQLEYMTNYFKEVDFYIYAGPAARIRAQNVPEDYFACKCGPILGLSNHCRRSPQHFKPYLTPDLPKRFHYANNIRIDKVHLLVDRQWLAVRDESYTSCDGGNHGYNNEFKSMEAIFLAYGPSFKEKTEVDPFENIEVYNLMCDLLRISPAENNGTHGSLNHLLKKPFYNPSHPKEVSSPSSCPVSSLTSANELGCECPQITNGSAEMLLNERLNLTTEEIKKASSSHLPYGRPKVLQEENVYCLLSHHQYVSGYSYDIWMPLWTAYTENTSPLPPTVSDCLRPDVRIPVAWSQNCSDYPEGLTLTHSFLYPPSEHGAFYRETLESLNQLDVDYNSSDLEQYDALLTSNIVPMYKAFKDIWDYFHDVLLQKYARERNGVNVISGPVFDYNYDGHFDSPDEIKQYVNNTKIPVPTHYYVILTSCKDTSYTPLNCSGSLDVMSFIIPHRPDNTESCAENKTLSEWVEERVQAHSARVRDVELLTGLDFYQERNESVSEILRLKTFLPIFEIESGRGAGEASGRQEQGSQHLQSAVPVKTCKGRCFERTFGSCRCDKDCVKLGNCCLDYQETCIQPGVEKRGDQNIVVPVQMIVRKTKIAVSIIKLFVKERQAGLKKSVRILLNLSVQKGYRLFRSKVNKGKFGFALPYFFPCSELGVGKFTKSPVLLFSLDGFRAEYLQTWGGLLPVISKLQKCGTSTSSMRPVYPSKTFPNHYSIVTGLYPESHGIIDNKMYDPRRNASFTLKSEEKFNPQWYQGQPIWLTAMYQGLKAGTFFWPGSDVAVNGTFPNLYEIYNGYVNACVLGEYLTVMIAGGQMPEKVSIPFEERVVTVLRWLQLPEDERPHFYTLYLEEPDSSGHKFGPVSSGVIMALQRVDQIVGMLMDGLKQMNLHKCLNIIFISDHGMEVGSCRKTAYLNSYLDDVQDFIVVPGPAARLRPNNVPDEYFSYYCSLCPLKLVDLNPINYEGIARNLTCIKPNQPFKAYMKQLLPKRFHYSHNDRIEPLHFYLDSQWQLARKPLEIKSCKGGFHGSDNRFPNMQAIFIGFGPGFKFGTQVDPFENIEVYNLMCDLLGLKPAPNNGTHGRLNHLLTHPVYTPHHPKETSHPSECSVVGERAFSVSPGCSCRTGVSTEMVKVVEAEGLPIRDFHQRLNLTETEVEKTEELNLPYGRPRVLQKKHNYCLLYHYRYVSGYSRDYRMSLWSAYTVGKDDKWISSTGAASSCLHKDVRISQNHNQTCLFYNNHPHLTYGFLAPPNFMTDARKPHYDALLNSNIVPMYPAFKVLWDYFHQNLLPEYAAARNGVNVVSGPVFDYDSDGLYDTPEKLKRYPGNSEVSVPTHFFIVLTSCKNTSATPLECEGSLDALSFIVPNREDNSESCADGKPESTWVEERMKFHTARIRDIELLTGLSFYQDRKQSISDILQLKTYLPTFETV</sequence>
<dbReference type="SMART" id="SM00892">
    <property type="entry name" value="Endonuclease_NS"/>
    <property type="match status" value="2"/>
</dbReference>
<dbReference type="InterPro" id="IPR036024">
    <property type="entry name" value="Somatomedin_B-like_dom_sf"/>
</dbReference>
<evidence type="ECO:0000259" key="30">
    <source>
        <dbReference type="PROSITE" id="PS50958"/>
    </source>
</evidence>
<evidence type="ECO:0000256" key="7">
    <source>
        <dbReference type="ARBA" id="ARBA00022525"/>
    </source>
</evidence>
<dbReference type="PROSITE" id="PS50958">
    <property type="entry name" value="SMB_2"/>
    <property type="match status" value="3"/>
</dbReference>
<keyword evidence="10" id="KW-0677">Repeat</keyword>
<dbReference type="FunFam" id="4.10.410.20:FF:000003">
    <property type="entry name" value="Ectonucleotide pyrophosphatase/phosphodiesterase family member 1"/>
    <property type="match status" value="1"/>
</dbReference>
<dbReference type="SUPFAM" id="SSF53649">
    <property type="entry name" value="Alkaline phosphatase-like"/>
    <property type="match status" value="2"/>
</dbReference>
<dbReference type="GO" id="GO:0046872">
    <property type="term" value="F:metal ion binding"/>
    <property type="evidence" value="ECO:0007669"/>
    <property type="project" value="UniProtKB-KW"/>
</dbReference>
<comment type="catalytic activity">
    <reaction evidence="22">
        <text>CTP + H2O = CMP + diphosphate + H(+)</text>
        <dbReference type="Rhea" id="RHEA:27762"/>
        <dbReference type="ChEBI" id="CHEBI:15377"/>
        <dbReference type="ChEBI" id="CHEBI:15378"/>
        <dbReference type="ChEBI" id="CHEBI:33019"/>
        <dbReference type="ChEBI" id="CHEBI:37563"/>
        <dbReference type="ChEBI" id="CHEBI:60377"/>
        <dbReference type="EC" id="3.6.1.9"/>
    </reaction>
    <physiologicalReaction direction="left-to-right" evidence="22">
        <dbReference type="Rhea" id="RHEA:27763"/>
    </physiologicalReaction>
</comment>
<evidence type="ECO:0000256" key="3">
    <source>
        <dbReference type="ARBA" id="ARBA00004401"/>
    </source>
</evidence>
<keyword evidence="17" id="KW-1015">Disulfide bond</keyword>
<evidence type="ECO:0000256" key="20">
    <source>
        <dbReference type="ARBA" id="ARBA00044879"/>
    </source>
</evidence>
<dbReference type="InterPro" id="IPR020821">
    <property type="entry name" value="ENPP1-3/EXOG-like_nuc-like"/>
</dbReference>
<feature type="domain" description="SMB" evidence="30">
    <location>
        <begin position="108"/>
        <end position="152"/>
    </location>
</feature>
<evidence type="ECO:0000256" key="16">
    <source>
        <dbReference type="ARBA" id="ARBA00023136"/>
    </source>
</evidence>
<dbReference type="PANTHER" id="PTHR10151">
    <property type="entry name" value="ECTONUCLEOTIDE PYROPHOSPHATASE/PHOSPHODIESTERASE"/>
    <property type="match status" value="1"/>
</dbReference>
<dbReference type="InterPro" id="IPR002591">
    <property type="entry name" value="Phosphodiest/P_Trfase"/>
</dbReference>
<comment type="catalytic activity">
    <reaction evidence="28">
        <text>P(1),P(4)-bis(5'-adenosyl) tetraphosphate + H2O = AMP + ATP + 2 H(+)</text>
        <dbReference type="Rhea" id="RHEA:32039"/>
        <dbReference type="ChEBI" id="CHEBI:15377"/>
        <dbReference type="ChEBI" id="CHEBI:15378"/>
        <dbReference type="ChEBI" id="CHEBI:30616"/>
        <dbReference type="ChEBI" id="CHEBI:58141"/>
        <dbReference type="ChEBI" id="CHEBI:456215"/>
    </reaction>
    <physiologicalReaction direction="left-to-right" evidence="28">
        <dbReference type="Rhea" id="RHEA:32040"/>
    </physiologicalReaction>
</comment>
<evidence type="ECO:0000256" key="11">
    <source>
        <dbReference type="ARBA" id="ARBA00022801"/>
    </source>
</evidence>
<dbReference type="EMBL" id="JADDUC010000001">
    <property type="protein sequence ID" value="KAG0137283.1"/>
    <property type="molecule type" value="Genomic_DNA"/>
</dbReference>
<dbReference type="GO" id="GO:0009143">
    <property type="term" value="P:nucleoside triphosphate catabolic process"/>
    <property type="evidence" value="ECO:0007669"/>
    <property type="project" value="TreeGrafter"/>
</dbReference>
<dbReference type="InterPro" id="IPR017850">
    <property type="entry name" value="Alkaline_phosphatase_core_sf"/>
</dbReference>
<dbReference type="SMART" id="SM00201">
    <property type="entry name" value="SO"/>
    <property type="match status" value="3"/>
</dbReference>
<dbReference type="EC" id="3.1.4.1" evidence="5"/>
<evidence type="ECO:0000256" key="6">
    <source>
        <dbReference type="ARBA" id="ARBA00022475"/>
    </source>
</evidence>
<dbReference type="SMART" id="SM00477">
    <property type="entry name" value="NUC"/>
    <property type="match status" value="2"/>
</dbReference>
<keyword evidence="18" id="KW-0325">Glycoprotein</keyword>
<comment type="cofactor">
    <cofactor evidence="2">
        <name>Zn(2+)</name>
        <dbReference type="ChEBI" id="CHEBI:29105"/>
    </cofactor>
</comment>
<keyword evidence="9" id="KW-0479">Metal-binding</keyword>
<dbReference type="InterPro" id="IPR044925">
    <property type="entry name" value="His-Me_finger_sf"/>
</dbReference>
<comment type="subcellular location">
    <subcellularLocation>
        <location evidence="3">Cell membrane</location>
        <topology evidence="3">Single-pass type II membrane protein</topology>
    </subcellularLocation>
    <subcellularLocation>
        <location evidence="4">Secreted</location>
    </subcellularLocation>
</comment>
<dbReference type="Gene3D" id="3.40.570.10">
    <property type="entry name" value="Extracellular Endonuclease, subunit A"/>
    <property type="match status" value="2"/>
</dbReference>
<dbReference type="PANTHER" id="PTHR10151:SF107">
    <property type="entry name" value="ECTONUCLEOTIDE PYROPHOSPHATASE_PHOSPHODIESTERASE FAMILY MEMBER 3"/>
    <property type="match status" value="1"/>
</dbReference>
<keyword evidence="8 29" id="KW-0812">Transmembrane</keyword>
<keyword evidence="13" id="KW-0106">Calcium</keyword>
<gene>
    <name evidence="31" type="ORF">IHE44_000126</name>
    <name evidence="32" type="ORF">IHE44_0009402</name>
</gene>
<evidence type="ECO:0000256" key="12">
    <source>
        <dbReference type="ARBA" id="ARBA00022833"/>
    </source>
</evidence>
<evidence type="ECO:0000256" key="22">
    <source>
        <dbReference type="ARBA" id="ARBA00044922"/>
    </source>
</evidence>
<keyword evidence="15 29" id="KW-1133">Transmembrane helix</keyword>
<evidence type="ECO:0000313" key="33">
    <source>
        <dbReference type="Proteomes" id="UP000618051"/>
    </source>
</evidence>
<evidence type="ECO:0000256" key="5">
    <source>
        <dbReference type="ARBA" id="ARBA00012029"/>
    </source>
</evidence>
<evidence type="ECO:0000313" key="31">
    <source>
        <dbReference type="EMBL" id="KAG0137283.1"/>
    </source>
</evidence>